<evidence type="ECO:0000313" key="2">
    <source>
        <dbReference type="EMBL" id="ABF89122.1"/>
    </source>
</evidence>
<dbReference type="Proteomes" id="UP000002402">
    <property type="component" value="Chromosome"/>
</dbReference>
<evidence type="ECO:0008006" key="4">
    <source>
        <dbReference type="Google" id="ProtNLM"/>
    </source>
</evidence>
<evidence type="ECO:0000313" key="3">
    <source>
        <dbReference type="Proteomes" id="UP000002402"/>
    </source>
</evidence>
<evidence type="ECO:0000256" key="1">
    <source>
        <dbReference type="SAM" id="MobiDB-lite"/>
    </source>
</evidence>
<accession>Q1DG73</accession>
<feature type="compositionally biased region" description="Low complexity" evidence="1">
    <location>
        <begin position="64"/>
        <end position="89"/>
    </location>
</feature>
<proteinExistence type="predicted"/>
<sequence>MLAHEGPDAALARTLGHAHLGILPGQGHVAHVTAPELLAREVSAFLRESPARLGPTWTRTCLGRAASSRARASGPACPPSSRRPGSCAGPRPPPSPAPRSGHPSDSGGSAGCHTHGDTHRGPPVSSRTRRD</sequence>
<protein>
    <recommendedName>
        <fullName evidence="4">Alpha/beta hydrolase</fullName>
    </recommendedName>
</protein>
<keyword evidence="3" id="KW-1185">Reference proteome</keyword>
<dbReference type="Gene3D" id="3.40.50.1820">
    <property type="entry name" value="alpha/beta hydrolase"/>
    <property type="match status" value="1"/>
</dbReference>
<dbReference type="KEGG" id="mxa:MXAN_0066"/>
<dbReference type="EMBL" id="CP000113">
    <property type="protein sequence ID" value="ABF89122.1"/>
    <property type="molecule type" value="Genomic_DNA"/>
</dbReference>
<reference evidence="2 3" key="1">
    <citation type="journal article" date="2006" name="Proc. Natl. Acad. Sci. U.S.A.">
        <title>Evolution of sensory complexity recorded in a myxobacterial genome.</title>
        <authorList>
            <person name="Goldman B.S."/>
            <person name="Nierman W.C."/>
            <person name="Kaiser D."/>
            <person name="Slater S.C."/>
            <person name="Durkin A.S."/>
            <person name="Eisen J.A."/>
            <person name="Ronning C.M."/>
            <person name="Barbazuk W.B."/>
            <person name="Blanchard M."/>
            <person name="Field C."/>
            <person name="Halling C."/>
            <person name="Hinkle G."/>
            <person name="Iartchuk O."/>
            <person name="Kim H.S."/>
            <person name="Mackenzie C."/>
            <person name="Madupu R."/>
            <person name="Miller N."/>
            <person name="Shvartsbeyn A."/>
            <person name="Sullivan S.A."/>
            <person name="Vaudin M."/>
            <person name="Wiegand R."/>
            <person name="Kaplan H.B."/>
        </authorList>
    </citation>
    <scope>NUCLEOTIDE SEQUENCE [LARGE SCALE GENOMIC DNA]</scope>
    <source>
        <strain evidence="3">DK1622</strain>
    </source>
</reference>
<dbReference type="SUPFAM" id="SSF53474">
    <property type="entry name" value="alpha/beta-Hydrolases"/>
    <property type="match status" value="1"/>
</dbReference>
<dbReference type="EnsemblBacteria" id="ABF89122">
    <property type="protein sequence ID" value="ABF89122"/>
    <property type="gene ID" value="MXAN_0066"/>
</dbReference>
<dbReference type="InterPro" id="IPR029058">
    <property type="entry name" value="AB_hydrolase_fold"/>
</dbReference>
<feature type="region of interest" description="Disordered" evidence="1">
    <location>
        <begin position="64"/>
        <end position="131"/>
    </location>
</feature>
<organism evidence="2 3">
    <name type="scientific">Myxococcus xanthus (strain DK1622)</name>
    <dbReference type="NCBI Taxonomy" id="246197"/>
    <lineage>
        <taxon>Bacteria</taxon>
        <taxon>Pseudomonadati</taxon>
        <taxon>Myxococcota</taxon>
        <taxon>Myxococcia</taxon>
        <taxon>Myxococcales</taxon>
        <taxon>Cystobacterineae</taxon>
        <taxon>Myxococcaceae</taxon>
        <taxon>Myxococcus</taxon>
    </lineage>
</organism>
<gene>
    <name evidence="2" type="ordered locus">MXAN_0066</name>
</gene>
<dbReference type="HOGENOM" id="CLU_1925326_0_0_7"/>
<name>Q1DG73_MYXXD</name>
<dbReference type="AlphaFoldDB" id="Q1DG73"/>